<dbReference type="InterPro" id="IPR008183">
    <property type="entry name" value="Aldose_1/G6P_1-epimerase"/>
</dbReference>
<keyword evidence="22" id="KW-0285">Flavoprotein</keyword>
<comment type="catalytic activity">
    <reaction evidence="1">
        <text>alpha-D-glucose = beta-D-glucose</text>
        <dbReference type="Rhea" id="RHEA:10264"/>
        <dbReference type="ChEBI" id="CHEBI:15903"/>
        <dbReference type="ChEBI" id="CHEBI:17925"/>
        <dbReference type="EC" id="5.1.3.3"/>
    </reaction>
</comment>
<dbReference type="PRINTS" id="PR00757">
    <property type="entry name" value="AMINEOXDASEF"/>
</dbReference>
<evidence type="ECO:0000256" key="8">
    <source>
        <dbReference type="ARBA" id="ARBA00006206"/>
    </source>
</evidence>
<dbReference type="InterPro" id="IPR002937">
    <property type="entry name" value="Amino_oxidase"/>
</dbReference>
<dbReference type="EC" id="1.4.3.-" evidence="22"/>
<comment type="catalytic activity">
    <reaction evidence="2">
        <text>alpha-D-galactose = beta-D-galactose</text>
        <dbReference type="Rhea" id="RHEA:28675"/>
        <dbReference type="ChEBI" id="CHEBI:27667"/>
        <dbReference type="ChEBI" id="CHEBI:28061"/>
        <dbReference type="EC" id="5.1.3.3"/>
    </reaction>
    <physiologicalReaction direction="right-to-left" evidence="2">
        <dbReference type="Rhea" id="RHEA:28677"/>
    </physiologicalReaction>
</comment>
<dbReference type="Gene3D" id="2.70.98.10">
    <property type="match status" value="1"/>
</dbReference>
<dbReference type="GO" id="GO:0006012">
    <property type="term" value="P:galactose metabolic process"/>
    <property type="evidence" value="ECO:0007669"/>
    <property type="project" value="UniProtKB-UniPathway"/>
</dbReference>
<comment type="similarity">
    <text evidence="7 22">Belongs to the flavin monoamine oxidase family.</text>
</comment>
<dbReference type="InterPro" id="IPR014718">
    <property type="entry name" value="GH-type_carb-bd"/>
</dbReference>
<dbReference type="Pfam" id="PF01593">
    <property type="entry name" value="Amino_oxidase"/>
    <property type="match status" value="1"/>
</dbReference>
<comment type="function">
    <text evidence="19">Mutarotase that catalyzes the interconversion of beta-D-galactose and alpha-D-galactose during galactose metabolism. Beta-D-galactose is metabolized in the liver into glucose 1-phosphate, the primary metabolic fuel, by the action of four enzymes that constitute the Leloir pathway: GALM, GALK1 (galactokinase), GALT (galactose-1-phosphate uridylyltransferase) and GALE (UDP-galactose-4'-epimerase). Involved in the maintenance of the equilibrium between the beta- and alpha-anomers of galactose, therefore ensuring a sufficient supply of the alpha-anomer for GALK1. Also active on D-glucose although shows a preference for galactose over glucose.</text>
</comment>
<keyword evidence="16 22" id="KW-0472">Membrane</keyword>
<feature type="binding site" evidence="21">
    <location>
        <position position="335"/>
    </location>
    <ligand>
        <name>FAD</name>
        <dbReference type="ChEBI" id="CHEBI:57692"/>
    </ligand>
</feature>
<evidence type="ECO:0000256" key="4">
    <source>
        <dbReference type="ARBA" id="ARBA00004362"/>
    </source>
</evidence>
<feature type="binding site" evidence="21">
    <location>
        <position position="556"/>
    </location>
    <ligand>
        <name>FAD</name>
        <dbReference type="ChEBI" id="CHEBI:57692"/>
    </ligand>
</feature>
<dbReference type="EMBL" id="UYJE01005268">
    <property type="protein sequence ID" value="VDI35724.1"/>
    <property type="molecule type" value="Genomic_DNA"/>
</dbReference>
<dbReference type="Proteomes" id="UP000596742">
    <property type="component" value="Unassembled WGS sequence"/>
</dbReference>
<evidence type="ECO:0000256" key="16">
    <source>
        <dbReference type="ARBA" id="ARBA00023136"/>
    </source>
</evidence>
<dbReference type="SUPFAM" id="SSF54373">
    <property type="entry name" value="FAD-linked reductases, C-terminal domain"/>
    <property type="match status" value="1"/>
</dbReference>
<evidence type="ECO:0000256" key="5">
    <source>
        <dbReference type="ARBA" id="ARBA00004496"/>
    </source>
</evidence>
<comment type="similarity">
    <text evidence="8">Belongs to the aldose epimerase family.</text>
</comment>
<evidence type="ECO:0000256" key="15">
    <source>
        <dbReference type="ARBA" id="ARBA00023128"/>
    </source>
</evidence>
<comment type="caution">
    <text evidence="24">The sequence shown here is derived from an EMBL/GenBank/DDBJ whole genome shotgun (WGS) entry which is preliminary data.</text>
</comment>
<evidence type="ECO:0000256" key="14">
    <source>
        <dbReference type="ARBA" id="ARBA00023002"/>
    </source>
</evidence>
<evidence type="ECO:0000256" key="19">
    <source>
        <dbReference type="ARBA" id="ARBA00045743"/>
    </source>
</evidence>
<evidence type="ECO:0000256" key="6">
    <source>
        <dbReference type="ARBA" id="ARBA00004947"/>
    </source>
</evidence>
<evidence type="ECO:0000256" key="9">
    <source>
        <dbReference type="ARBA" id="ARBA00011245"/>
    </source>
</evidence>
<dbReference type="Pfam" id="PF01263">
    <property type="entry name" value="Aldose_epim"/>
    <property type="match status" value="1"/>
</dbReference>
<comment type="subunit">
    <text evidence="9">Monomer.</text>
</comment>
<comment type="pathway">
    <text evidence="6">Carbohydrate metabolism; galactose metabolism.</text>
</comment>
<feature type="binding site" evidence="21">
    <location>
        <position position="748"/>
    </location>
    <ligand>
        <name>FAD</name>
        <dbReference type="ChEBI" id="CHEBI:57692"/>
    </ligand>
</feature>
<keyword evidence="25" id="KW-1185">Reference proteome</keyword>
<dbReference type="CDD" id="cd09019">
    <property type="entry name" value="galactose_mutarotase_like"/>
    <property type="match status" value="1"/>
</dbReference>
<dbReference type="UniPathway" id="UPA00214"/>
<comment type="catalytic activity">
    <reaction evidence="20">
        <text>a secondary aliphatic amine + O2 + H2O = a primary amine + an aldehyde + H2O2</text>
        <dbReference type="Rhea" id="RHEA:26414"/>
        <dbReference type="ChEBI" id="CHEBI:15377"/>
        <dbReference type="ChEBI" id="CHEBI:15379"/>
        <dbReference type="ChEBI" id="CHEBI:16240"/>
        <dbReference type="ChEBI" id="CHEBI:17478"/>
        <dbReference type="ChEBI" id="CHEBI:58855"/>
        <dbReference type="ChEBI" id="CHEBI:65296"/>
        <dbReference type="EC" id="1.4.3.4"/>
    </reaction>
</comment>
<evidence type="ECO:0000313" key="25">
    <source>
        <dbReference type="Proteomes" id="UP000596742"/>
    </source>
</evidence>
<proteinExistence type="inferred from homology"/>
<evidence type="ECO:0000313" key="24">
    <source>
        <dbReference type="EMBL" id="VDI35724.1"/>
    </source>
</evidence>
<evidence type="ECO:0000256" key="13">
    <source>
        <dbReference type="ARBA" id="ARBA00022989"/>
    </source>
</evidence>
<keyword evidence="11" id="KW-0597">Phosphoprotein</keyword>
<dbReference type="SUPFAM" id="SSF51905">
    <property type="entry name" value="FAD/NAD(P)-binding domain"/>
    <property type="match status" value="1"/>
</dbReference>
<dbReference type="Gene3D" id="1.10.405.10">
    <property type="entry name" value="Guanine Nucleotide Dissociation Inhibitor, domain 1"/>
    <property type="match status" value="1"/>
</dbReference>
<feature type="binding site" evidence="21">
    <location>
        <begin position="354"/>
        <end position="355"/>
    </location>
    <ligand>
        <name>FAD</name>
        <dbReference type="ChEBI" id="CHEBI:57692"/>
    </ligand>
</feature>
<keyword evidence="10" id="KW-0963">Cytoplasm</keyword>
<dbReference type="OrthoDB" id="7777654at2759"/>
<accession>A0A8B6EKZ1</accession>
<dbReference type="GO" id="GO:0004034">
    <property type="term" value="F:aldose 1-epimerase activity"/>
    <property type="evidence" value="ECO:0007669"/>
    <property type="project" value="UniProtKB-EC"/>
</dbReference>
<comment type="subcellular location">
    <subcellularLocation>
        <location evidence="5">Cytoplasm</location>
    </subcellularLocation>
    <subcellularLocation>
        <location evidence="4">Mitochondrion outer membrane</location>
        <topology evidence="4">Single-pass type IV membrane protein</topology>
        <orientation evidence="4">Cytoplasmic side</orientation>
    </subcellularLocation>
</comment>
<keyword evidence="15" id="KW-0496">Mitochondrion</keyword>
<dbReference type="GO" id="GO:0005741">
    <property type="term" value="C:mitochondrial outer membrane"/>
    <property type="evidence" value="ECO:0007669"/>
    <property type="project" value="UniProtKB-SubCell"/>
</dbReference>
<dbReference type="InterPro" id="IPR001613">
    <property type="entry name" value="Flavin_amine_oxidase"/>
</dbReference>
<dbReference type="GO" id="GO:0030246">
    <property type="term" value="F:carbohydrate binding"/>
    <property type="evidence" value="ECO:0007669"/>
    <property type="project" value="InterPro"/>
</dbReference>
<evidence type="ECO:0000256" key="3">
    <source>
        <dbReference type="ARBA" id="ARBA00001974"/>
    </source>
</evidence>
<evidence type="ECO:0000256" key="1">
    <source>
        <dbReference type="ARBA" id="ARBA00001614"/>
    </source>
</evidence>
<feature type="binding site" evidence="21">
    <location>
        <position position="664"/>
    </location>
    <ligand>
        <name>substrate</name>
    </ligand>
</feature>
<keyword evidence="18" id="KW-0119">Carbohydrate metabolism</keyword>
<name>A0A8B6EKZ1_MYTGA</name>
<evidence type="ECO:0000256" key="21">
    <source>
        <dbReference type="PIRSR" id="PIRSR601613-1"/>
    </source>
</evidence>
<evidence type="ECO:0000256" key="12">
    <source>
        <dbReference type="ARBA" id="ARBA00022692"/>
    </source>
</evidence>
<reference evidence="24" key="1">
    <citation type="submission" date="2018-11" db="EMBL/GenBank/DDBJ databases">
        <authorList>
            <person name="Alioto T."/>
            <person name="Alioto T."/>
        </authorList>
    </citation>
    <scope>NUCLEOTIDE SEQUENCE</scope>
</reference>
<evidence type="ECO:0000256" key="2">
    <source>
        <dbReference type="ARBA" id="ARBA00001712"/>
    </source>
</evidence>
<keyword evidence="17" id="KW-0413">Isomerase</keyword>
<dbReference type="InterPro" id="IPR036188">
    <property type="entry name" value="FAD/NAD-bd_sf"/>
</dbReference>
<keyword evidence="12 22" id="KW-0812">Transmembrane</keyword>
<organism evidence="24 25">
    <name type="scientific">Mytilus galloprovincialis</name>
    <name type="common">Mediterranean mussel</name>
    <dbReference type="NCBI Taxonomy" id="29158"/>
    <lineage>
        <taxon>Eukaryota</taxon>
        <taxon>Metazoa</taxon>
        <taxon>Spiralia</taxon>
        <taxon>Lophotrochozoa</taxon>
        <taxon>Mollusca</taxon>
        <taxon>Bivalvia</taxon>
        <taxon>Autobranchia</taxon>
        <taxon>Pteriomorphia</taxon>
        <taxon>Mytilida</taxon>
        <taxon>Mytiloidea</taxon>
        <taxon>Mytilidae</taxon>
        <taxon>Mytilinae</taxon>
        <taxon>Mytilus</taxon>
    </lineage>
</organism>
<keyword evidence="22" id="KW-0274">FAD</keyword>
<dbReference type="SUPFAM" id="SSF74650">
    <property type="entry name" value="Galactose mutarotase-like"/>
    <property type="match status" value="1"/>
</dbReference>
<dbReference type="AlphaFoldDB" id="A0A8B6EKZ1"/>
<dbReference type="Gene3D" id="3.90.660.10">
    <property type="match status" value="1"/>
</dbReference>
<sequence length="838" mass="93172">MPLQMTCEFGCRPSLDQLEMFTLKNQNNVTIRIISYGAIVTDILVPDRKGDVQDINLGFDDIKGYESPLQRYFGALCGRVANRIADGKFTLDGTDYKLAINNGPNHLHGGLKGFDKVVWKADVKDSKVVMSYTSPDGEENYPGELTTTVTYELTNDNEFIIDYTATTTKATPINVTNHSYFNLAGQGSLNIDDHIIKVNADYYTPLNENVIPTGEIAPVEGTPYDIRTAVRLGDHIKKVNNGKGFDINFCVGKTGQMKKCGRVEHPPSGRVLEVSSTEPGLQVYTSYYLDNVQGKAGATYGQFSAFCLETQHYADSVNHDNFPTENVIVVGAGLSGLSAAKLLHEKGIEVLVLEARDRVGGRTFTEHNPKVKYVDLGGAYVGPTQNRILRLADEFGIDTYLTNEVEDVIFYTKGKSKRFTGTFPPMGSFLAYMDMNNLFRLIDKMGEEIPMEAPWDALKAKEWDSMTVKEFLDNNVWTAAAKAFATCFVQVNVTSEPYEVSLLWLLWYVKCAGGSMRIYSTTNGGQERKFVGGSQQISKRIVEKLGKEKVILSCPVCHIKQNGSDVTIKDLHGNTYMAKYVIMSVPVPLQNRIVYEPPLPANRNQLIQRMPMGSVIKTFMYYDSPFWRKDGFCGSSAIDDEDAIIGFTMDNVNPDGSCPALMGFILADKARTLSVLSRDERKQRIGELYAKVFKSDKAKHPIHYEELNWPAEQWSGGCYTTMMPPGFLTKFGSELRTPVGKMYFAGTETATEWSGYMEGAVQAGERSAREVLTEMGKLSASEIWQTEPENKRVKSSPFPSSFMNRHLPSVPGFFGMLGSVGIVSAGVLATVLYQRHLR</sequence>
<evidence type="ECO:0000259" key="23">
    <source>
        <dbReference type="Pfam" id="PF01593"/>
    </source>
</evidence>
<keyword evidence="13 22" id="KW-1133">Transmembrane helix</keyword>
<dbReference type="NCBIfam" id="NF008277">
    <property type="entry name" value="PRK11055.1"/>
    <property type="match status" value="1"/>
</dbReference>
<dbReference type="PANTHER" id="PTHR43563">
    <property type="entry name" value="AMINE OXIDASE"/>
    <property type="match status" value="1"/>
</dbReference>
<dbReference type="InterPro" id="IPR011013">
    <property type="entry name" value="Gal_mutarotase_sf_dom"/>
</dbReference>
<evidence type="ECO:0000256" key="11">
    <source>
        <dbReference type="ARBA" id="ARBA00022553"/>
    </source>
</evidence>
<dbReference type="FunFam" id="2.70.98.10:FF:000003">
    <property type="entry name" value="Aldose 1-epimerase"/>
    <property type="match status" value="1"/>
</dbReference>
<dbReference type="GO" id="GO:0008131">
    <property type="term" value="F:primary methylamine oxidase activity"/>
    <property type="evidence" value="ECO:0007669"/>
    <property type="project" value="UniProtKB-ARBA"/>
</dbReference>
<protein>
    <recommendedName>
        <fullName evidence="22">Amine oxidase</fullName>
        <ecNumber evidence="22">1.4.3.-</ecNumber>
    </recommendedName>
</protein>
<evidence type="ECO:0000256" key="10">
    <source>
        <dbReference type="ARBA" id="ARBA00022490"/>
    </source>
</evidence>
<feature type="transmembrane region" description="Helical" evidence="22">
    <location>
        <begin position="813"/>
        <end position="833"/>
    </location>
</feature>
<dbReference type="GO" id="GO:0050660">
    <property type="term" value="F:flavin adenine dinucleotide binding"/>
    <property type="evidence" value="ECO:0007669"/>
    <property type="project" value="TreeGrafter"/>
</dbReference>
<dbReference type="InterPro" id="IPR047215">
    <property type="entry name" value="Galactose_mutarotase-like"/>
</dbReference>
<feature type="domain" description="Amine oxidase" evidence="23">
    <location>
        <begin position="334"/>
        <end position="772"/>
    </location>
</feature>
<dbReference type="InterPro" id="IPR050703">
    <property type="entry name" value="Flavin_MAO"/>
</dbReference>
<dbReference type="PANTHER" id="PTHR43563:SF11">
    <property type="entry name" value="AMINE OXIDASE [FLAVIN-CONTAINING] A"/>
    <property type="match status" value="1"/>
</dbReference>
<evidence type="ECO:0000256" key="20">
    <source>
        <dbReference type="ARBA" id="ARBA00048448"/>
    </source>
</evidence>
<dbReference type="InterPro" id="IPR018052">
    <property type="entry name" value="Ald1_epimerase_CS"/>
</dbReference>
<dbReference type="GO" id="GO:0097621">
    <property type="term" value="F:monoamine oxidase activity"/>
    <property type="evidence" value="ECO:0007669"/>
    <property type="project" value="UniProtKB-EC"/>
</dbReference>
<keyword evidence="14 22" id="KW-0560">Oxidoreductase</keyword>
<dbReference type="Gene3D" id="6.10.250.130">
    <property type="match status" value="1"/>
</dbReference>
<dbReference type="Gene3D" id="3.50.50.60">
    <property type="entry name" value="FAD/NAD(P)-binding domain"/>
    <property type="match status" value="1"/>
</dbReference>
<evidence type="ECO:0000256" key="22">
    <source>
        <dbReference type="RuleBase" id="RU362067"/>
    </source>
</evidence>
<gene>
    <name evidence="24" type="ORF">MGAL_10B047901</name>
</gene>
<evidence type="ECO:0000256" key="18">
    <source>
        <dbReference type="ARBA" id="ARBA00023277"/>
    </source>
</evidence>
<evidence type="ECO:0000256" key="17">
    <source>
        <dbReference type="ARBA" id="ARBA00023235"/>
    </source>
</evidence>
<comment type="cofactor">
    <cofactor evidence="3 22">
        <name>FAD</name>
        <dbReference type="ChEBI" id="CHEBI:57692"/>
    </cofactor>
</comment>
<evidence type="ECO:0000256" key="7">
    <source>
        <dbReference type="ARBA" id="ARBA00005995"/>
    </source>
</evidence>
<dbReference type="PROSITE" id="PS00545">
    <property type="entry name" value="ALDOSE_1_EPIMERASE"/>
    <property type="match status" value="1"/>
</dbReference>